<evidence type="ECO:0000256" key="3">
    <source>
        <dbReference type="SAM" id="MobiDB-lite"/>
    </source>
</evidence>
<dbReference type="AlphaFoldDB" id="A0A1Y2CQ36"/>
<evidence type="ECO:0000313" key="4">
    <source>
        <dbReference type="EMBL" id="ORY49148.1"/>
    </source>
</evidence>
<feature type="region of interest" description="Disordered" evidence="3">
    <location>
        <begin position="63"/>
        <end position="82"/>
    </location>
</feature>
<keyword evidence="5" id="KW-1185">Reference proteome</keyword>
<comment type="caution">
    <text evidence="4">The sequence shown here is derived from an EMBL/GenBank/DDBJ whole genome shotgun (WGS) entry which is preliminary data.</text>
</comment>
<dbReference type="PANTHER" id="PTHR16305">
    <property type="entry name" value="TESTICULAR SOLUBLE ADENYLYL CYCLASE"/>
    <property type="match status" value="1"/>
</dbReference>
<dbReference type="EMBL" id="MCGO01000010">
    <property type="protein sequence ID" value="ORY49148.1"/>
    <property type="molecule type" value="Genomic_DNA"/>
</dbReference>
<protein>
    <recommendedName>
        <fullName evidence="6">Orc1-like AAA ATPase domain-containing protein</fullName>
    </recommendedName>
</protein>
<evidence type="ECO:0008006" key="6">
    <source>
        <dbReference type="Google" id="ProtNLM"/>
    </source>
</evidence>
<sequence>MHYCINAMKTVPNTLICVGFGQEHQHNTMLFIYSRLLSDLFNNIKKNQSFVKLTTSAIKSARRDSSVTSGRPSSIHTRNSQAAEHRDFISTMFPRAYQDLLSYVPGLFSKRDVFISGSINNISQVSDLVSKLSNLISKILNELNRGCRIMFVLDDLQWSDSYSLDLTYQLMQRCPHIFFLFVSRPEEEYKESLKNDLRKIAESENTESLFLGPLDAAGISEMVENGLRGKYPTFKSVDPVIVTDIMEQSQGNALIASSLVVMLKEDSNIGVDMTSGMLVCRTGKMAKNATAGSLAVILAQFDKQPSELKNILRIASVAGQYFNINEVRSILIHRKEAAASTAEEMVQLLLSLDKYKFIKTTDDPAILMFSHFLIQQGIYTSLVPATRIEIHGAFADLYEVGDEVEYSRLIFHLLKVEGQNERKQRVLYAAFLESASALRVKES</sequence>
<dbReference type="GO" id="GO:0004016">
    <property type="term" value="F:adenylate cyclase activity"/>
    <property type="evidence" value="ECO:0007669"/>
    <property type="project" value="TreeGrafter"/>
</dbReference>
<evidence type="ECO:0000256" key="2">
    <source>
        <dbReference type="ARBA" id="ARBA00022840"/>
    </source>
</evidence>
<dbReference type="PANTHER" id="PTHR16305:SF28">
    <property type="entry name" value="GUANYLATE CYCLASE DOMAIN-CONTAINING PROTEIN"/>
    <property type="match status" value="1"/>
</dbReference>
<organism evidence="4 5">
    <name type="scientific">Rhizoclosmatium globosum</name>
    <dbReference type="NCBI Taxonomy" id="329046"/>
    <lineage>
        <taxon>Eukaryota</taxon>
        <taxon>Fungi</taxon>
        <taxon>Fungi incertae sedis</taxon>
        <taxon>Chytridiomycota</taxon>
        <taxon>Chytridiomycota incertae sedis</taxon>
        <taxon>Chytridiomycetes</taxon>
        <taxon>Chytridiales</taxon>
        <taxon>Chytriomycetaceae</taxon>
        <taxon>Rhizoclosmatium</taxon>
    </lineage>
</organism>
<keyword evidence="1" id="KW-0547">Nucleotide-binding</keyword>
<evidence type="ECO:0000313" key="5">
    <source>
        <dbReference type="Proteomes" id="UP000193642"/>
    </source>
</evidence>
<gene>
    <name evidence="4" type="ORF">BCR33DRAFT_19823</name>
</gene>
<accession>A0A1Y2CQ36</accession>
<dbReference type="STRING" id="329046.A0A1Y2CQ36"/>
<feature type="compositionally biased region" description="Polar residues" evidence="3">
    <location>
        <begin position="66"/>
        <end position="82"/>
    </location>
</feature>
<proteinExistence type="predicted"/>
<evidence type="ECO:0000256" key="1">
    <source>
        <dbReference type="ARBA" id="ARBA00022741"/>
    </source>
</evidence>
<reference evidence="4 5" key="1">
    <citation type="submission" date="2016-07" db="EMBL/GenBank/DDBJ databases">
        <title>Pervasive Adenine N6-methylation of Active Genes in Fungi.</title>
        <authorList>
            <consortium name="DOE Joint Genome Institute"/>
            <person name="Mondo S.J."/>
            <person name="Dannebaum R.O."/>
            <person name="Kuo R.C."/>
            <person name="Labutti K."/>
            <person name="Haridas S."/>
            <person name="Kuo A."/>
            <person name="Salamov A."/>
            <person name="Ahrendt S.R."/>
            <person name="Lipzen A."/>
            <person name="Sullivan W."/>
            <person name="Andreopoulos W.B."/>
            <person name="Clum A."/>
            <person name="Lindquist E."/>
            <person name="Daum C."/>
            <person name="Ramamoorthy G.K."/>
            <person name="Gryganskyi A."/>
            <person name="Culley D."/>
            <person name="Magnuson J.K."/>
            <person name="James T.Y."/>
            <person name="O'Malley M.A."/>
            <person name="Stajich J.E."/>
            <person name="Spatafora J.W."/>
            <person name="Visel A."/>
            <person name="Grigoriev I.V."/>
        </authorList>
    </citation>
    <scope>NUCLEOTIDE SEQUENCE [LARGE SCALE GENOMIC DNA]</scope>
    <source>
        <strain evidence="4 5">JEL800</strain>
    </source>
</reference>
<name>A0A1Y2CQ36_9FUNG</name>
<keyword evidence="2" id="KW-0067">ATP-binding</keyword>
<dbReference type="OrthoDB" id="194468at2759"/>
<dbReference type="GO" id="GO:0005737">
    <property type="term" value="C:cytoplasm"/>
    <property type="evidence" value="ECO:0007669"/>
    <property type="project" value="TreeGrafter"/>
</dbReference>
<dbReference type="Proteomes" id="UP000193642">
    <property type="component" value="Unassembled WGS sequence"/>
</dbReference>
<dbReference type="GO" id="GO:0005524">
    <property type="term" value="F:ATP binding"/>
    <property type="evidence" value="ECO:0007669"/>
    <property type="project" value="UniProtKB-KW"/>
</dbReference>